<dbReference type="EMBL" id="CP025003">
    <property type="protein sequence ID" value="ATZ94004.1"/>
    <property type="molecule type" value="Genomic_DNA"/>
</dbReference>
<dbReference type="Pfam" id="PF02826">
    <property type="entry name" value="2-Hacid_dh_C"/>
    <property type="match status" value="1"/>
</dbReference>
<dbReference type="CDD" id="cd12164">
    <property type="entry name" value="GDH_like_2"/>
    <property type="match status" value="1"/>
</dbReference>
<dbReference type="PANTHER" id="PTHR43333:SF1">
    <property type="entry name" value="D-ISOMER SPECIFIC 2-HYDROXYACID DEHYDROGENASE NAD-BINDING DOMAIN-CONTAINING PROTEIN"/>
    <property type="match status" value="1"/>
</dbReference>
<protein>
    <submittedName>
        <fullName evidence="3">Glyoxylate/hydroxypyruvate reductase A</fullName>
    </submittedName>
</protein>
<dbReference type="GO" id="GO:0051287">
    <property type="term" value="F:NAD binding"/>
    <property type="evidence" value="ECO:0007669"/>
    <property type="project" value="InterPro"/>
</dbReference>
<dbReference type="GO" id="GO:0016491">
    <property type="term" value="F:oxidoreductase activity"/>
    <property type="evidence" value="ECO:0007669"/>
    <property type="project" value="UniProtKB-KW"/>
</dbReference>
<keyword evidence="3" id="KW-0670">Pyruvate</keyword>
<dbReference type="GeneID" id="66564380"/>
<evidence type="ECO:0000313" key="3">
    <source>
        <dbReference type="EMBL" id="ATZ94004.1"/>
    </source>
</evidence>
<dbReference type="Gene3D" id="3.40.50.720">
    <property type="entry name" value="NAD(P)-binding Rossmann-like Domain"/>
    <property type="match status" value="2"/>
</dbReference>
<name>A0A2K8QKJ7_9GAMM</name>
<dbReference type="AlphaFoldDB" id="A0A2K8QKJ7"/>
<proteinExistence type="predicted"/>
<dbReference type="RefSeq" id="WP_100849314.1">
    <property type="nucleotide sequence ID" value="NZ_BMJF01000001.1"/>
</dbReference>
<keyword evidence="4" id="KW-1185">Reference proteome</keyword>
<evidence type="ECO:0000256" key="2">
    <source>
        <dbReference type="ARBA" id="ARBA00023027"/>
    </source>
</evidence>
<dbReference type="InterPro" id="IPR006140">
    <property type="entry name" value="D-isomer_DH_NAD-bd"/>
</dbReference>
<dbReference type="SUPFAM" id="SSF52283">
    <property type="entry name" value="Formate/glycerate dehydrogenase catalytic domain-like"/>
    <property type="match status" value="1"/>
</dbReference>
<gene>
    <name evidence="3" type="ORF">CVE23_08540</name>
</gene>
<dbReference type="SUPFAM" id="SSF51735">
    <property type="entry name" value="NAD(P)-binding Rossmann-fold domains"/>
    <property type="match status" value="1"/>
</dbReference>
<accession>A0A2K8QKJ7</accession>
<evidence type="ECO:0000313" key="4">
    <source>
        <dbReference type="Proteomes" id="UP000231901"/>
    </source>
</evidence>
<keyword evidence="1" id="KW-0560">Oxidoreductase</keyword>
<dbReference type="PANTHER" id="PTHR43333">
    <property type="entry name" value="2-HACID_DH_C DOMAIN-CONTAINING PROTEIN"/>
    <property type="match status" value="1"/>
</dbReference>
<keyword evidence="2" id="KW-0520">NAD</keyword>
<dbReference type="KEGG" id="dfn:CVE23_08540"/>
<reference evidence="4" key="1">
    <citation type="journal article" date="2018" name="Genome Announc.">
        <title>Complete genome sequence of a Dickeya fangzhongdai type strain causing bleeding canker of pear tree trunks.</title>
        <authorList>
            <person name="Zhao Y."/>
            <person name="Tian Y."/>
            <person name="Li X."/>
            <person name="Hu B."/>
        </authorList>
    </citation>
    <scope>NUCLEOTIDE SEQUENCE [LARGE SCALE GENOMIC DNA]</scope>
    <source>
        <strain evidence="4">DSM 101947</strain>
    </source>
</reference>
<evidence type="ECO:0000256" key="1">
    <source>
        <dbReference type="ARBA" id="ARBA00023002"/>
    </source>
</evidence>
<dbReference type="InterPro" id="IPR036291">
    <property type="entry name" value="NAD(P)-bd_dom_sf"/>
</dbReference>
<organism evidence="3 4">
    <name type="scientific">Dickeya fangzhongdai</name>
    <dbReference type="NCBI Taxonomy" id="1778540"/>
    <lineage>
        <taxon>Bacteria</taxon>
        <taxon>Pseudomonadati</taxon>
        <taxon>Pseudomonadota</taxon>
        <taxon>Gammaproteobacteria</taxon>
        <taxon>Enterobacterales</taxon>
        <taxon>Pectobacteriaceae</taxon>
        <taxon>Dickeya</taxon>
    </lineage>
</organism>
<dbReference type="Proteomes" id="UP000231901">
    <property type="component" value="Chromosome"/>
</dbReference>
<sequence length="308" mass="33537">MNILYKSMAERGRLWAEIIARRYPQARFWQWPEVPDPAAVDYLVAWDASADLIASLPNLKVLFSVGAGADQFDYAALPPSLPVARMVEPGIVSGMVEYVTFAVLGLHRDMPLYLQQQREQRWQGHPLVPASQRRVGVMGLGELGQAVVTQLQSLGFACRGWSRTPKSLPGVACFAGDAQRAAFLADTDILVCLLPLTSATHGMLNASLFDQLPAGAALVQVGRGAQLNHDDLLAALDSGRLRGAVVDVTDPEPLPPTHPFWSHPALWLTPHIASQTQADSAVSALMDNIARFERGEPMVGVIDRQRGY</sequence>